<dbReference type="PROSITE" id="PS50943">
    <property type="entry name" value="HTH_CROC1"/>
    <property type="match status" value="1"/>
</dbReference>
<dbReference type="SUPFAM" id="SSF47413">
    <property type="entry name" value="lambda repressor-like DNA-binding domains"/>
    <property type="match status" value="1"/>
</dbReference>
<dbReference type="EMBL" id="CYZK01000015">
    <property type="protein sequence ID" value="CUO50094.1"/>
    <property type="molecule type" value="Genomic_DNA"/>
</dbReference>
<dbReference type="SMART" id="SM00530">
    <property type="entry name" value="HTH_XRE"/>
    <property type="match status" value="1"/>
</dbReference>
<dbReference type="RefSeq" id="WP_055261607.1">
    <property type="nucleotide sequence ID" value="NZ_CYZK01000015.1"/>
</dbReference>
<evidence type="ECO:0000259" key="1">
    <source>
        <dbReference type="PROSITE" id="PS50943"/>
    </source>
</evidence>
<dbReference type="Pfam" id="PF01381">
    <property type="entry name" value="HTH_3"/>
    <property type="match status" value="1"/>
</dbReference>
<dbReference type="Gene3D" id="1.10.260.40">
    <property type="entry name" value="lambda repressor-like DNA-binding domains"/>
    <property type="match status" value="1"/>
</dbReference>
<gene>
    <name evidence="2" type="ORF">ERS852481_02218</name>
</gene>
<feature type="domain" description="HTH cro/C1-type" evidence="1">
    <location>
        <begin position="7"/>
        <end position="61"/>
    </location>
</feature>
<organism evidence="2 3">
    <name type="scientific">Coprococcus comes</name>
    <dbReference type="NCBI Taxonomy" id="410072"/>
    <lineage>
        <taxon>Bacteria</taxon>
        <taxon>Bacillati</taxon>
        <taxon>Bacillota</taxon>
        <taxon>Clostridia</taxon>
        <taxon>Lachnospirales</taxon>
        <taxon>Lachnospiraceae</taxon>
        <taxon>Coprococcus</taxon>
    </lineage>
</organism>
<reference evidence="2 3" key="1">
    <citation type="submission" date="2015-09" db="EMBL/GenBank/DDBJ databases">
        <authorList>
            <consortium name="Pathogen Informatics"/>
        </authorList>
    </citation>
    <scope>NUCLEOTIDE SEQUENCE [LARGE SCALE GENOMIC DNA]</scope>
    <source>
        <strain evidence="2 3">2789STDY5834866</strain>
    </source>
</reference>
<name>A0A174FIK2_9FIRM</name>
<proteinExistence type="predicted"/>
<protein>
    <submittedName>
        <fullName evidence="2">Putative transcriptional regulator</fullName>
    </submittedName>
</protein>
<dbReference type="AlphaFoldDB" id="A0A174FIK2"/>
<dbReference type="InterPro" id="IPR010982">
    <property type="entry name" value="Lambda_DNA-bd_dom_sf"/>
</dbReference>
<sequence length="75" mass="8678">MSYSDEIKKIRKKYFLSQEAFGREIGVSFSSINRWEGGKSKPNMAAMKKLKDFCDIHGIDFTALEEQWNILGKDN</sequence>
<dbReference type="Proteomes" id="UP000095362">
    <property type="component" value="Unassembled WGS sequence"/>
</dbReference>
<evidence type="ECO:0000313" key="3">
    <source>
        <dbReference type="Proteomes" id="UP000095362"/>
    </source>
</evidence>
<accession>A0A174FIK2</accession>
<evidence type="ECO:0000313" key="2">
    <source>
        <dbReference type="EMBL" id="CUO50094.1"/>
    </source>
</evidence>
<dbReference type="CDD" id="cd00093">
    <property type="entry name" value="HTH_XRE"/>
    <property type="match status" value="1"/>
</dbReference>
<dbReference type="GO" id="GO:0003677">
    <property type="term" value="F:DNA binding"/>
    <property type="evidence" value="ECO:0007669"/>
    <property type="project" value="InterPro"/>
</dbReference>
<dbReference type="InterPro" id="IPR001387">
    <property type="entry name" value="Cro/C1-type_HTH"/>
</dbReference>